<evidence type="ECO:0000313" key="10">
    <source>
        <dbReference type="Proteomes" id="UP000243540"/>
    </source>
</evidence>
<dbReference type="InterPro" id="IPR000792">
    <property type="entry name" value="Tscrpt_reg_LuxR_C"/>
</dbReference>
<dbReference type="AlphaFoldDB" id="A0A1Y2T1P2"/>
<accession>A0A1Y2T1P2</accession>
<keyword evidence="1 5" id="KW-0597">Phosphoprotein</keyword>
<dbReference type="SMART" id="SM00421">
    <property type="entry name" value="HTH_LUXR"/>
    <property type="match status" value="1"/>
</dbReference>
<dbReference type="CDD" id="cd06170">
    <property type="entry name" value="LuxR_C_like"/>
    <property type="match status" value="1"/>
</dbReference>
<keyword evidence="2" id="KW-0805">Transcription regulation</keyword>
<dbReference type="Pfam" id="PF00196">
    <property type="entry name" value="GerE"/>
    <property type="match status" value="1"/>
</dbReference>
<dbReference type="GO" id="GO:0000160">
    <property type="term" value="P:phosphorelay signal transduction system"/>
    <property type="evidence" value="ECO:0007669"/>
    <property type="project" value="InterPro"/>
</dbReference>
<evidence type="ECO:0000256" key="2">
    <source>
        <dbReference type="ARBA" id="ARBA00023015"/>
    </source>
</evidence>
<reference evidence="9 10" key="1">
    <citation type="submission" date="2017-04" db="EMBL/GenBank/DDBJ databases">
        <title>Draft genome sequences of Alloscardovia macacae UMA81211 and UMA81212 isolated from the feces of a rhesus macaque (Macaca mulatta).</title>
        <authorList>
            <person name="Albert K."/>
            <person name="Sela D.A."/>
        </authorList>
    </citation>
    <scope>NUCLEOTIDE SEQUENCE [LARGE SCALE GENOMIC DNA]</scope>
    <source>
        <strain evidence="9 10">UMA81212</strain>
    </source>
</reference>
<evidence type="ECO:0000259" key="8">
    <source>
        <dbReference type="PROSITE" id="PS50110"/>
    </source>
</evidence>
<keyword evidence="3" id="KW-0238">DNA-binding</keyword>
<evidence type="ECO:0000313" key="9">
    <source>
        <dbReference type="EMBL" id="OTA29684.1"/>
    </source>
</evidence>
<feature type="modified residue" description="4-aspartylphosphate" evidence="5">
    <location>
        <position position="95"/>
    </location>
</feature>
<dbReference type="PANTHER" id="PTHR43214">
    <property type="entry name" value="TWO-COMPONENT RESPONSE REGULATOR"/>
    <property type="match status" value="1"/>
</dbReference>
<feature type="region of interest" description="Disordered" evidence="6">
    <location>
        <begin position="1"/>
        <end position="36"/>
    </location>
</feature>
<proteinExistence type="predicted"/>
<evidence type="ECO:0000256" key="5">
    <source>
        <dbReference type="PROSITE-ProRule" id="PRU00169"/>
    </source>
</evidence>
<dbReference type="InterPro" id="IPR001789">
    <property type="entry name" value="Sig_transdc_resp-reg_receiver"/>
</dbReference>
<evidence type="ECO:0008006" key="11">
    <source>
        <dbReference type="Google" id="ProtNLM"/>
    </source>
</evidence>
<dbReference type="GO" id="GO:0003677">
    <property type="term" value="F:DNA binding"/>
    <property type="evidence" value="ECO:0007669"/>
    <property type="project" value="UniProtKB-KW"/>
</dbReference>
<dbReference type="STRING" id="1160091.B9T39_02285"/>
<dbReference type="CDD" id="cd17535">
    <property type="entry name" value="REC_NarL-like"/>
    <property type="match status" value="1"/>
</dbReference>
<sequence>MNTINKKQVAAQKHDPQRRHIPTAQNTQKNLKEDTVKTPQKPIRLVVAEDQKLIHTMLTSFLSSEANIEVVGHAYNGDEAIEVTRSVHPDIVLMDIRMPFTNGLEATRAIITEQVETLKVGRPYSGRPRYQHQAHTEGASTSSVSSASCASPTELHHLRSKLDTKVIILTTYNNPRYRYLAHDFGASDFLLKDDDPKDVIHTIESVYTESPDAPHMFDNIGAPRSLVIPESLDIKRFRQIPELASITDRERDVILLIAEGYTNNEIAKTLHVSLETAKTHVHNILRKIHSGRRAQIATFAHENALMYKYDSFAPSGTQHEHERL</sequence>
<dbReference type="PANTHER" id="PTHR43214:SF24">
    <property type="entry name" value="TRANSCRIPTIONAL REGULATORY PROTEIN NARL-RELATED"/>
    <property type="match status" value="1"/>
</dbReference>
<gene>
    <name evidence="9" type="ORF">B9T39_02285</name>
</gene>
<dbReference type="GO" id="GO:0006355">
    <property type="term" value="P:regulation of DNA-templated transcription"/>
    <property type="evidence" value="ECO:0007669"/>
    <property type="project" value="InterPro"/>
</dbReference>
<protein>
    <recommendedName>
        <fullName evidence="11">DNA-binding response regulator</fullName>
    </recommendedName>
</protein>
<dbReference type="SMART" id="SM00448">
    <property type="entry name" value="REC"/>
    <property type="match status" value="1"/>
</dbReference>
<feature type="domain" description="Response regulatory" evidence="8">
    <location>
        <begin position="44"/>
        <end position="207"/>
    </location>
</feature>
<dbReference type="InterPro" id="IPR011006">
    <property type="entry name" value="CheY-like_superfamily"/>
</dbReference>
<dbReference type="Gene3D" id="3.40.50.2300">
    <property type="match status" value="2"/>
</dbReference>
<evidence type="ECO:0000256" key="4">
    <source>
        <dbReference type="ARBA" id="ARBA00023163"/>
    </source>
</evidence>
<dbReference type="EMBL" id="NEKC01000004">
    <property type="protein sequence ID" value="OTA29684.1"/>
    <property type="molecule type" value="Genomic_DNA"/>
</dbReference>
<evidence type="ECO:0000256" key="6">
    <source>
        <dbReference type="SAM" id="MobiDB-lite"/>
    </source>
</evidence>
<dbReference type="InterPro" id="IPR058245">
    <property type="entry name" value="NreC/VraR/RcsB-like_REC"/>
</dbReference>
<evidence type="ECO:0000259" key="7">
    <source>
        <dbReference type="PROSITE" id="PS50043"/>
    </source>
</evidence>
<dbReference type="PRINTS" id="PR00038">
    <property type="entry name" value="HTHLUXR"/>
</dbReference>
<feature type="domain" description="HTH luxR-type" evidence="7">
    <location>
        <begin position="239"/>
        <end position="304"/>
    </location>
</feature>
<dbReference type="PROSITE" id="PS50110">
    <property type="entry name" value="RESPONSE_REGULATORY"/>
    <property type="match status" value="1"/>
</dbReference>
<evidence type="ECO:0000256" key="3">
    <source>
        <dbReference type="ARBA" id="ARBA00023125"/>
    </source>
</evidence>
<comment type="caution">
    <text evidence="9">The sequence shown here is derived from an EMBL/GenBank/DDBJ whole genome shotgun (WGS) entry which is preliminary data.</text>
</comment>
<dbReference type="InterPro" id="IPR016032">
    <property type="entry name" value="Sig_transdc_resp-reg_C-effctor"/>
</dbReference>
<name>A0A1Y2T1P2_9BIFI</name>
<dbReference type="PROSITE" id="PS50043">
    <property type="entry name" value="HTH_LUXR_2"/>
    <property type="match status" value="1"/>
</dbReference>
<dbReference type="Pfam" id="PF00072">
    <property type="entry name" value="Response_reg"/>
    <property type="match status" value="1"/>
</dbReference>
<keyword evidence="4" id="KW-0804">Transcription</keyword>
<dbReference type="SUPFAM" id="SSF46894">
    <property type="entry name" value="C-terminal effector domain of the bipartite response regulators"/>
    <property type="match status" value="1"/>
</dbReference>
<dbReference type="InterPro" id="IPR039420">
    <property type="entry name" value="WalR-like"/>
</dbReference>
<evidence type="ECO:0000256" key="1">
    <source>
        <dbReference type="ARBA" id="ARBA00022553"/>
    </source>
</evidence>
<organism evidence="9 10">
    <name type="scientific">Alloscardovia macacae</name>
    <dbReference type="NCBI Taxonomy" id="1160091"/>
    <lineage>
        <taxon>Bacteria</taxon>
        <taxon>Bacillati</taxon>
        <taxon>Actinomycetota</taxon>
        <taxon>Actinomycetes</taxon>
        <taxon>Bifidobacteriales</taxon>
        <taxon>Bifidobacteriaceae</taxon>
        <taxon>Alloscardovia</taxon>
    </lineage>
</organism>
<dbReference type="SUPFAM" id="SSF52172">
    <property type="entry name" value="CheY-like"/>
    <property type="match status" value="2"/>
</dbReference>
<feature type="region of interest" description="Disordered" evidence="6">
    <location>
        <begin position="123"/>
        <end position="147"/>
    </location>
</feature>
<dbReference type="Proteomes" id="UP000243540">
    <property type="component" value="Unassembled WGS sequence"/>
</dbReference>